<organism evidence="2 3">
    <name type="scientific">Amylocarpus encephaloides</name>
    <dbReference type="NCBI Taxonomy" id="45428"/>
    <lineage>
        <taxon>Eukaryota</taxon>
        <taxon>Fungi</taxon>
        <taxon>Dikarya</taxon>
        <taxon>Ascomycota</taxon>
        <taxon>Pezizomycotina</taxon>
        <taxon>Leotiomycetes</taxon>
        <taxon>Helotiales</taxon>
        <taxon>Helotiales incertae sedis</taxon>
        <taxon>Amylocarpus</taxon>
    </lineage>
</organism>
<gene>
    <name evidence="2" type="ORF">BJ875DRAFT_234873</name>
</gene>
<evidence type="ECO:0000313" key="3">
    <source>
        <dbReference type="Proteomes" id="UP000824998"/>
    </source>
</evidence>
<dbReference type="EMBL" id="MU251906">
    <property type="protein sequence ID" value="KAG9228568.1"/>
    <property type="molecule type" value="Genomic_DNA"/>
</dbReference>
<evidence type="ECO:0000313" key="2">
    <source>
        <dbReference type="EMBL" id="KAG9228568.1"/>
    </source>
</evidence>
<name>A0A9P8BZG4_9HELO</name>
<feature type="region of interest" description="Disordered" evidence="1">
    <location>
        <begin position="1"/>
        <end position="42"/>
    </location>
</feature>
<proteinExistence type="predicted"/>
<reference evidence="2" key="1">
    <citation type="journal article" date="2021" name="IMA Fungus">
        <title>Genomic characterization of three marine fungi, including Emericellopsis atlantica sp. nov. with signatures of a generalist lifestyle and marine biomass degradation.</title>
        <authorList>
            <person name="Hagestad O.C."/>
            <person name="Hou L."/>
            <person name="Andersen J.H."/>
            <person name="Hansen E.H."/>
            <person name="Altermark B."/>
            <person name="Li C."/>
            <person name="Kuhnert E."/>
            <person name="Cox R.J."/>
            <person name="Crous P.W."/>
            <person name="Spatafora J.W."/>
            <person name="Lail K."/>
            <person name="Amirebrahimi M."/>
            <person name="Lipzen A."/>
            <person name="Pangilinan J."/>
            <person name="Andreopoulos W."/>
            <person name="Hayes R.D."/>
            <person name="Ng V."/>
            <person name="Grigoriev I.V."/>
            <person name="Jackson S.A."/>
            <person name="Sutton T.D.S."/>
            <person name="Dobson A.D.W."/>
            <person name="Rama T."/>
        </authorList>
    </citation>
    <scope>NUCLEOTIDE SEQUENCE</scope>
    <source>
        <strain evidence="2">TRa018bII</strain>
    </source>
</reference>
<accession>A0A9P8BZG4</accession>
<dbReference type="AlphaFoldDB" id="A0A9P8BZG4"/>
<dbReference type="OrthoDB" id="410701at2759"/>
<sequence>MIQEDSLESNKTQGASTSSPSLSSPSHELKQTNKREGKNIPRQLASNDALHKWLDSNDPVARREYFEAVLPKLKCDTIPALILVKLQEQSPPPDLANSWDFSHIYEPYIQRRQFQDTDVEAWVWIFSGNTPDEIADRFYSSKSWKPIALLKQLLQWDPIRIGRLQQAFVHVWDSIPEAQLHEPNQLPLQESREQRHEMLAFSGTEGDIRFSTIVDRLLYHARKVWPASVVTAAHLVIRYMTFILVQLSCDPKNLDKQNHRRLSQLYNSYLSRLGLPASIEPFNSMRHNWQAQRVLLEYGENFEPPLKISERSYRAIASVLAASKKTARETKATLRRSREWPPWRIDQDGMDAQRDSRQDLSRVSLALIEKRASGYPDNSQDSALRILGGQELDGTPTIHTRSLVKSRAHPKGLKSAKSVSDPLHPVEWTARIQATRDVQEAWSAFVAYQNRGGKPTVTMYYAMFIKLASEARREATNAQDAPPGQGREVLPVADDTFSVSYRASRQPPTLRALYSQMLSSGVRPNMRCTTFLVERAFSIEEGLRVIVDSKILDEHQIAWLAGHSNASWHPPSLGAVPDQILTAFIKLLGRFTPRRARIESKNADSKFEIAHQTEPKEDGEEGEESSASMKILELRHSTITNPLWHAAELLKQRQPNYRPAWYMLFRALSREGVVVSRELAGDPLNSILAWRVLAMALNDFHNRGLELDPQGFIYICYGLSGAIPAFKSNPKFAREMSTAVSSLRHKFTNISSTTDLAIPLPKFRHEVSAVHLHAYIRVLAAYGDISAMLETLQWILNNHEVLHRSGEDRTRKVFVTLAYFLAGTKQLKEVRSQVERVFPNAWPTVGEIKALGVRNEASHWSVPALTKSSSSS</sequence>
<protein>
    <submittedName>
        <fullName evidence="2">Uncharacterized protein</fullName>
    </submittedName>
</protein>
<feature type="compositionally biased region" description="Low complexity" evidence="1">
    <location>
        <begin position="16"/>
        <end position="26"/>
    </location>
</feature>
<feature type="compositionally biased region" description="Basic and acidic residues" evidence="1">
    <location>
        <begin position="602"/>
        <end position="616"/>
    </location>
</feature>
<evidence type="ECO:0000256" key="1">
    <source>
        <dbReference type="SAM" id="MobiDB-lite"/>
    </source>
</evidence>
<dbReference type="Proteomes" id="UP000824998">
    <property type="component" value="Unassembled WGS sequence"/>
</dbReference>
<keyword evidence="3" id="KW-1185">Reference proteome</keyword>
<feature type="region of interest" description="Disordered" evidence="1">
    <location>
        <begin position="602"/>
        <end position="627"/>
    </location>
</feature>
<feature type="compositionally biased region" description="Basic and acidic residues" evidence="1">
    <location>
        <begin position="27"/>
        <end position="39"/>
    </location>
</feature>
<comment type="caution">
    <text evidence="2">The sequence shown here is derived from an EMBL/GenBank/DDBJ whole genome shotgun (WGS) entry which is preliminary data.</text>
</comment>